<protein>
    <recommendedName>
        <fullName evidence="2">Zn(2)-C6 fungal-type domain-containing protein</fullName>
    </recommendedName>
</protein>
<keyword evidence="4" id="KW-1185">Reference proteome</keyword>
<dbReference type="EMBL" id="JAGPYM010000050">
    <property type="protein sequence ID" value="KAH6871803.1"/>
    <property type="molecule type" value="Genomic_DNA"/>
</dbReference>
<dbReference type="SUPFAM" id="SSF57701">
    <property type="entry name" value="Zn2/Cys6 DNA-binding domain"/>
    <property type="match status" value="1"/>
</dbReference>
<dbReference type="AlphaFoldDB" id="A0A9P9AKM2"/>
<dbReference type="InterPro" id="IPR036864">
    <property type="entry name" value="Zn2-C6_fun-type_DNA-bd_sf"/>
</dbReference>
<comment type="caution">
    <text evidence="3">The sequence shown here is derived from an EMBL/GenBank/DDBJ whole genome shotgun (WGS) entry which is preliminary data.</text>
</comment>
<dbReference type="SMART" id="SM00066">
    <property type="entry name" value="GAL4"/>
    <property type="match status" value="1"/>
</dbReference>
<gene>
    <name evidence="3" type="ORF">B0T10DRAFT_466462</name>
</gene>
<dbReference type="GO" id="GO:0000981">
    <property type="term" value="F:DNA-binding transcription factor activity, RNA polymerase II-specific"/>
    <property type="evidence" value="ECO:0007669"/>
    <property type="project" value="InterPro"/>
</dbReference>
<evidence type="ECO:0000313" key="4">
    <source>
        <dbReference type="Proteomes" id="UP000777438"/>
    </source>
</evidence>
<dbReference type="PROSITE" id="PS50048">
    <property type="entry name" value="ZN2_CY6_FUNGAL_2"/>
    <property type="match status" value="1"/>
</dbReference>
<dbReference type="InterPro" id="IPR001138">
    <property type="entry name" value="Zn2Cys6_DnaBD"/>
</dbReference>
<dbReference type="CDD" id="cd00067">
    <property type="entry name" value="GAL4"/>
    <property type="match status" value="1"/>
</dbReference>
<reference evidence="3 4" key="1">
    <citation type="journal article" date="2021" name="Nat. Commun.">
        <title>Genetic determinants of endophytism in the Arabidopsis root mycobiome.</title>
        <authorList>
            <person name="Mesny F."/>
            <person name="Miyauchi S."/>
            <person name="Thiergart T."/>
            <person name="Pickel B."/>
            <person name="Atanasova L."/>
            <person name="Karlsson M."/>
            <person name="Huettel B."/>
            <person name="Barry K.W."/>
            <person name="Haridas S."/>
            <person name="Chen C."/>
            <person name="Bauer D."/>
            <person name="Andreopoulos W."/>
            <person name="Pangilinan J."/>
            <person name="LaButti K."/>
            <person name="Riley R."/>
            <person name="Lipzen A."/>
            <person name="Clum A."/>
            <person name="Drula E."/>
            <person name="Henrissat B."/>
            <person name="Kohler A."/>
            <person name="Grigoriev I.V."/>
            <person name="Martin F.M."/>
            <person name="Hacquard S."/>
        </authorList>
    </citation>
    <scope>NUCLEOTIDE SEQUENCE [LARGE SCALE GENOMIC DNA]</scope>
    <source>
        <strain evidence="3 4">MPI-CAGE-CH-0241</strain>
    </source>
</reference>
<evidence type="ECO:0000259" key="2">
    <source>
        <dbReference type="PROSITE" id="PS50048"/>
    </source>
</evidence>
<dbReference type="Gene3D" id="4.10.240.10">
    <property type="entry name" value="Zn(2)-C6 fungal-type DNA-binding domain"/>
    <property type="match status" value="1"/>
</dbReference>
<keyword evidence="1" id="KW-0539">Nucleus</keyword>
<dbReference type="Proteomes" id="UP000777438">
    <property type="component" value="Unassembled WGS sequence"/>
</dbReference>
<dbReference type="OrthoDB" id="2574141at2759"/>
<sequence>MSTPEKPLRFACNRCHSLKLRCPRSNELDKSGPDEPCSRCRRAGAACIISERGKVGRPAKRKATPPTPAELAEVSNRKMRKLSSTGLLHVFGLVDPALQTNELTPPESLDHPLHCETENLLLGSESLGLMPLQQQSLHESEAVDYNNATCHSEHLWAEGPLDPDPSNFLGPETVLFDPFPQDIDLDIDHPAFQFPQDMAKFDLTGGMPGMKDKEGDHLLSNTFETASPTKKAAQKKLPPSPPVYKSDWSSTSCLMKLSDLSARMLRSLENRRAATPAGSDFQDPLSSGCKLVKETVDFSGELIDVARQTLPRVFTASNQRDSALGTEVSILTSEGDDDATVYPAALSINDWTDIKAQSAPPMPESAVSFLLLGCYAQLLYSFELAIDCLYTEHKASERLASVAIGSGLSNINSLKASLSIQTVIYLLSRVHRAFMIGESDIGDRNRIQDDYSNSGGIKDWKRSLMGAKRIDEGLLGRTFDEIQEREQRFIKKAQQLKQMINRL</sequence>
<accession>A0A9P9AKM2</accession>
<feature type="domain" description="Zn(2)-C6 fungal-type" evidence="2">
    <location>
        <begin position="11"/>
        <end position="49"/>
    </location>
</feature>
<evidence type="ECO:0000313" key="3">
    <source>
        <dbReference type="EMBL" id="KAH6871803.1"/>
    </source>
</evidence>
<name>A0A9P9AKM2_9HYPO</name>
<dbReference type="GO" id="GO:0008270">
    <property type="term" value="F:zinc ion binding"/>
    <property type="evidence" value="ECO:0007669"/>
    <property type="project" value="InterPro"/>
</dbReference>
<evidence type="ECO:0000256" key="1">
    <source>
        <dbReference type="ARBA" id="ARBA00023242"/>
    </source>
</evidence>
<proteinExistence type="predicted"/>
<organism evidence="3 4">
    <name type="scientific">Thelonectria olida</name>
    <dbReference type="NCBI Taxonomy" id="1576542"/>
    <lineage>
        <taxon>Eukaryota</taxon>
        <taxon>Fungi</taxon>
        <taxon>Dikarya</taxon>
        <taxon>Ascomycota</taxon>
        <taxon>Pezizomycotina</taxon>
        <taxon>Sordariomycetes</taxon>
        <taxon>Hypocreomycetidae</taxon>
        <taxon>Hypocreales</taxon>
        <taxon>Nectriaceae</taxon>
        <taxon>Thelonectria</taxon>
    </lineage>
</organism>
<dbReference type="Pfam" id="PF00172">
    <property type="entry name" value="Zn_clus"/>
    <property type="match status" value="1"/>
</dbReference>